<feature type="transmembrane region" description="Helical" evidence="1">
    <location>
        <begin position="83"/>
        <end position="105"/>
    </location>
</feature>
<dbReference type="InterPro" id="IPR043148">
    <property type="entry name" value="TagF_C"/>
</dbReference>
<feature type="transmembrane region" description="Helical" evidence="1">
    <location>
        <begin position="31"/>
        <end position="48"/>
    </location>
</feature>
<dbReference type="Proteomes" id="UP001500218">
    <property type="component" value="Unassembled WGS sequence"/>
</dbReference>
<comment type="caution">
    <text evidence="2">The sequence shown here is derived from an EMBL/GenBank/DDBJ whole genome shotgun (WGS) entry which is preliminary data.</text>
</comment>
<dbReference type="Pfam" id="PF04464">
    <property type="entry name" value="Glyphos_transf"/>
    <property type="match status" value="1"/>
</dbReference>
<proteinExistence type="predicted"/>
<feature type="transmembrane region" description="Helical" evidence="1">
    <location>
        <begin position="5"/>
        <end position="25"/>
    </location>
</feature>
<organism evidence="2 3">
    <name type="scientific">Luedemannella flava</name>
    <dbReference type="NCBI Taxonomy" id="349316"/>
    <lineage>
        <taxon>Bacteria</taxon>
        <taxon>Bacillati</taxon>
        <taxon>Actinomycetota</taxon>
        <taxon>Actinomycetes</taxon>
        <taxon>Micromonosporales</taxon>
        <taxon>Micromonosporaceae</taxon>
        <taxon>Luedemannella</taxon>
    </lineage>
</organism>
<evidence type="ECO:0000313" key="3">
    <source>
        <dbReference type="Proteomes" id="UP001500218"/>
    </source>
</evidence>
<feature type="transmembrane region" description="Helical" evidence="1">
    <location>
        <begin position="153"/>
        <end position="174"/>
    </location>
</feature>
<keyword evidence="3" id="KW-1185">Reference proteome</keyword>
<evidence type="ECO:0000313" key="2">
    <source>
        <dbReference type="EMBL" id="GAA1811735.1"/>
    </source>
</evidence>
<protein>
    <submittedName>
        <fullName evidence="2">CDP-glycerol glycerophosphotransferase family protein</fullName>
    </submittedName>
</protein>
<dbReference type="SUPFAM" id="SSF53756">
    <property type="entry name" value="UDP-Glycosyltransferase/glycogen phosphorylase"/>
    <property type="match status" value="1"/>
</dbReference>
<keyword evidence="1" id="KW-0472">Membrane</keyword>
<gene>
    <name evidence="2" type="ORF">GCM10009682_36380</name>
</gene>
<keyword evidence="1" id="KW-1133">Transmembrane helix</keyword>
<name>A0ABP4YGA7_9ACTN</name>
<dbReference type="Gene3D" id="3.40.50.12580">
    <property type="match status" value="1"/>
</dbReference>
<dbReference type="RefSeq" id="WP_344133187.1">
    <property type="nucleotide sequence ID" value="NZ_BAAALT010000111.1"/>
</dbReference>
<dbReference type="InterPro" id="IPR007554">
    <property type="entry name" value="Glycerophosphate_synth"/>
</dbReference>
<feature type="transmembrane region" description="Helical" evidence="1">
    <location>
        <begin position="60"/>
        <end position="77"/>
    </location>
</feature>
<reference evidence="3" key="1">
    <citation type="journal article" date="2019" name="Int. J. Syst. Evol. Microbiol.">
        <title>The Global Catalogue of Microorganisms (GCM) 10K type strain sequencing project: providing services to taxonomists for standard genome sequencing and annotation.</title>
        <authorList>
            <consortium name="The Broad Institute Genomics Platform"/>
            <consortium name="The Broad Institute Genome Sequencing Center for Infectious Disease"/>
            <person name="Wu L."/>
            <person name="Ma J."/>
        </authorList>
    </citation>
    <scope>NUCLEOTIDE SEQUENCE [LARGE SCALE GENOMIC DNA]</scope>
    <source>
        <strain evidence="3">JCM 13250</strain>
    </source>
</reference>
<dbReference type="EMBL" id="BAAALT010000111">
    <property type="protein sequence ID" value="GAA1811735.1"/>
    <property type="molecule type" value="Genomic_DNA"/>
</dbReference>
<keyword evidence="1" id="KW-0812">Transmembrane</keyword>
<evidence type="ECO:0000256" key="1">
    <source>
        <dbReference type="SAM" id="Phobius"/>
    </source>
</evidence>
<accession>A0ABP4YGA7</accession>
<sequence>MIRQALLRVLGPLTANVLAAVAFVLAAGTTWRWVTLAFILATVTVSVVRREGDGLGQFTVARAVAATAALTACVRLAPGAVDWMFNLAALLTIAYVVLEGILDGVSTTAIEARHLAMPGRPLQRLVNRTSAYLADSALIALVAVMTVAGLPSWVALAVALLAGLLFGGLVLTSIHYKVRHRSGLGAVKRALTGYGPDFLIYWDAPPPSLRQVQMWLPFLERVGRPFAIVVRNRQSLPALARLTGRPVILAPTIVAVDATVVPSLRSVFYVNNGRENAHMVRFAELTHVQLLHGDSEKVNSYNPVTVMFDQIFVAGQAGIDRYADNGVTIPAEKFRIVGRPQVENVAIVRTPISDLATRTVLYAPTWAGNFGDTNHCSLAVGNQLLAALLARPDVTVIMRHHQLTRQNARAAAHLAGLERLLAQDRAATGRAHLWGDAAAAGDFVDWANRADAMVADVSSVISDFLYSEKPFAVTDMQGGAEFTARVFTAAYVLRKDMANVDEVLGHLLGDDPLAATRRAVKAYYLGDFPDDTYADAFVDAARATLDRPTFGEAVAARTRSAIPEQRRPLSPAGA</sequence>
<feature type="transmembrane region" description="Helical" evidence="1">
    <location>
        <begin position="125"/>
        <end position="147"/>
    </location>
</feature>